<dbReference type="Pfam" id="PF13639">
    <property type="entry name" value="zf-RING_2"/>
    <property type="match status" value="1"/>
</dbReference>
<feature type="compositionally biased region" description="Polar residues" evidence="2">
    <location>
        <begin position="300"/>
        <end position="313"/>
    </location>
</feature>
<feature type="region of interest" description="Disordered" evidence="2">
    <location>
        <begin position="1"/>
        <end position="25"/>
    </location>
</feature>
<dbReference type="PANTHER" id="PTHR46225:SF19">
    <property type="entry name" value="RING-TYPE DOMAIN-CONTAINING PROTEIN"/>
    <property type="match status" value="1"/>
</dbReference>
<feature type="compositionally biased region" description="Polar residues" evidence="2">
    <location>
        <begin position="418"/>
        <end position="432"/>
    </location>
</feature>
<dbReference type="AlphaFoldDB" id="A0A8H4BN40"/>
<dbReference type="SMART" id="SM00184">
    <property type="entry name" value="RING"/>
    <property type="match status" value="1"/>
</dbReference>
<comment type="caution">
    <text evidence="5">The sequence shown here is derived from an EMBL/GenBank/DDBJ whole genome shotgun (WGS) entry which is preliminary data.</text>
</comment>
<keyword evidence="3" id="KW-0472">Membrane</keyword>
<proteinExistence type="predicted"/>
<dbReference type="Proteomes" id="UP000469890">
    <property type="component" value="Unassembled WGS sequence"/>
</dbReference>
<keyword evidence="1" id="KW-0863">Zinc-finger</keyword>
<feature type="transmembrane region" description="Helical" evidence="3">
    <location>
        <begin position="203"/>
        <end position="220"/>
    </location>
</feature>
<feature type="transmembrane region" description="Helical" evidence="3">
    <location>
        <begin position="56"/>
        <end position="76"/>
    </location>
</feature>
<feature type="compositionally biased region" description="Polar residues" evidence="2">
    <location>
        <begin position="160"/>
        <end position="170"/>
    </location>
</feature>
<dbReference type="PANTHER" id="PTHR46225">
    <property type="entry name" value="C3H4 TYPE ZINC FINGER PROTEIN"/>
    <property type="match status" value="1"/>
</dbReference>
<evidence type="ECO:0000313" key="5">
    <source>
        <dbReference type="EMBL" id="KAF1805149.1"/>
    </source>
</evidence>
<dbReference type="InterPro" id="IPR013083">
    <property type="entry name" value="Znf_RING/FYVE/PHD"/>
</dbReference>
<dbReference type="InterPro" id="IPR001841">
    <property type="entry name" value="Znf_RING"/>
</dbReference>
<accession>A0A8H4BN40</accession>
<keyword evidence="1" id="KW-0862">Zinc</keyword>
<dbReference type="EMBL" id="JAAECE010000002">
    <property type="protein sequence ID" value="KAF1805149.1"/>
    <property type="molecule type" value="Genomic_DNA"/>
</dbReference>
<keyword evidence="1" id="KW-0479">Metal-binding</keyword>
<evidence type="ECO:0000256" key="2">
    <source>
        <dbReference type="SAM" id="MobiDB-lite"/>
    </source>
</evidence>
<evidence type="ECO:0000259" key="4">
    <source>
        <dbReference type="PROSITE" id="PS50089"/>
    </source>
</evidence>
<keyword evidence="3" id="KW-0812">Transmembrane</keyword>
<sequence>MDDSVISTQQPSQNEPASRANNALFSSGTSTSRTVRVNWLKFLFYSWKRISILSKLVVSCNVVLVIAQVAVGIAMLVTARGESCDQPLQTFIIVYMVRTVISCPFYIGQHFERAEERLRIRRQRERDSRREEQVRQRRQQRREERRRLRAQQQQQQQQQAGNGQATPTNTQEQLIPSNASIHSTIVEPRSNQFFTVAERLRSLVDLFAVLWFIVGNYLLFSSKTCSALAPRLYYTSLAYVLIGYLVVIVPILLCTSAIFCLPCVMLGMRVLNIPEMDGMDQGARQEEISKVPVYRFRASGDQQRQGVTTQPSEQKSKGVLGNLMRGGYRHQTDAEQGPVDDIFITPSEDAMCCICLAEYEDQDLLCRLWCGHHFHKSCLTEWLALNKKCPLCKQDFRGKEYQEDSQDEDEPDDDGSLEMQQLHTATTHAHRS</sequence>
<feature type="region of interest" description="Disordered" evidence="2">
    <location>
        <begin position="300"/>
        <end position="319"/>
    </location>
</feature>
<reference evidence="5 6" key="1">
    <citation type="submission" date="2019-09" db="EMBL/GenBank/DDBJ databases">
        <authorList>
            <consortium name="DOE Joint Genome Institute"/>
            <person name="Mondo S.J."/>
            <person name="Navarro-Mendoza M.I."/>
            <person name="Perez-Arques C."/>
            <person name="Panchal S."/>
            <person name="Nicolas F.E."/>
            <person name="Ganguly P."/>
            <person name="Pangilinan J."/>
            <person name="Grigoriev I."/>
            <person name="Heitman J."/>
            <person name="Sanya K."/>
            <person name="Garre V."/>
        </authorList>
    </citation>
    <scope>NUCLEOTIDE SEQUENCE [LARGE SCALE GENOMIC DNA]</scope>
    <source>
        <strain evidence="5 6">MU402</strain>
    </source>
</reference>
<dbReference type="PROSITE" id="PS50089">
    <property type="entry name" value="ZF_RING_2"/>
    <property type="match status" value="1"/>
</dbReference>
<feature type="transmembrane region" description="Helical" evidence="3">
    <location>
        <begin position="88"/>
        <end position="107"/>
    </location>
</feature>
<name>A0A8H4BN40_MUCCL</name>
<gene>
    <name evidence="5" type="ORF">FB192DRAFT_1443923</name>
</gene>
<feature type="compositionally biased region" description="Low complexity" evidence="2">
    <location>
        <begin position="150"/>
        <end position="159"/>
    </location>
</feature>
<feature type="region of interest" description="Disordered" evidence="2">
    <location>
        <begin position="400"/>
        <end position="432"/>
    </location>
</feature>
<feature type="transmembrane region" description="Helical" evidence="3">
    <location>
        <begin position="240"/>
        <end position="266"/>
    </location>
</feature>
<feature type="region of interest" description="Disordered" evidence="2">
    <location>
        <begin position="123"/>
        <end position="170"/>
    </location>
</feature>
<dbReference type="GO" id="GO:0008270">
    <property type="term" value="F:zinc ion binding"/>
    <property type="evidence" value="ECO:0007669"/>
    <property type="project" value="UniProtKB-KW"/>
</dbReference>
<evidence type="ECO:0000313" key="6">
    <source>
        <dbReference type="Proteomes" id="UP000469890"/>
    </source>
</evidence>
<organism evidence="5 6">
    <name type="scientific">Mucor circinelloides f. lusitanicus</name>
    <name type="common">Mucor racemosus var. lusitanicus</name>
    <dbReference type="NCBI Taxonomy" id="29924"/>
    <lineage>
        <taxon>Eukaryota</taxon>
        <taxon>Fungi</taxon>
        <taxon>Fungi incertae sedis</taxon>
        <taxon>Mucoromycota</taxon>
        <taxon>Mucoromycotina</taxon>
        <taxon>Mucoromycetes</taxon>
        <taxon>Mucorales</taxon>
        <taxon>Mucorineae</taxon>
        <taxon>Mucoraceae</taxon>
        <taxon>Mucor</taxon>
    </lineage>
</organism>
<feature type="compositionally biased region" description="Acidic residues" evidence="2">
    <location>
        <begin position="403"/>
        <end position="416"/>
    </location>
</feature>
<protein>
    <recommendedName>
        <fullName evidence="4">RING-type domain-containing protein</fullName>
    </recommendedName>
</protein>
<feature type="compositionally biased region" description="Basic and acidic residues" evidence="2">
    <location>
        <begin position="123"/>
        <end position="146"/>
    </location>
</feature>
<evidence type="ECO:0000256" key="1">
    <source>
        <dbReference type="PROSITE-ProRule" id="PRU00175"/>
    </source>
</evidence>
<keyword evidence="3" id="KW-1133">Transmembrane helix</keyword>
<dbReference type="SUPFAM" id="SSF57850">
    <property type="entry name" value="RING/U-box"/>
    <property type="match status" value="1"/>
</dbReference>
<feature type="domain" description="RING-type" evidence="4">
    <location>
        <begin position="352"/>
        <end position="393"/>
    </location>
</feature>
<evidence type="ECO:0000256" key="3">
    <source>
        <dbReference type="SAM" id="Phobius"/>
    </source>
</evidence>
<dbReference type="Gene3D" id="3.30.40.10">
    <property type="entry name" value="Zinc/RING finger domain, C3HC4 (zinc finger)"/>
    <property type="match status" value="1"/>
</dbReference>